<dbReference type="AlphaFoldDB" id="A0P1Y0"/>
<sequence length="447" mass="49331">MEYPTHPDWIDAAEAAKHRPAFSSGILIPSIGLPKGKTKIDVVKALKRARCALDLKPAVFAYLEHQICMTQAEDWEQGRAPVAFSQVKTLAAYFGVEERTIRNYEASLARKGLIFWNDSGNRRRYAKRDETGKLVDAYGIVLTPLIERFADIEKMGEAEDYDLKLRTSEIGRIRSLRRVLSYLAQQAHAHDCSADLIRSAEILLGRIPGRSFSKKAWPTIAVCSLRLELEDEIARLKQALTSVLDQEISAQAEQDFRHQYTEDTRQNPVGTCSGERTSPDGDEVILQTEPANAGGMEEGSRGQTHRENMPTGAKARPKAGITSTGIEHIRLDQVMNVASPLMQDMIQLEAGEREANWTALDRAAAKAAGYLGLSPALWTSLRRETGPAAASVCIVVTERRLSDPNNPVANPGGFVSGMLTRARQGKLYLHKSVFGLLKQPQPESGLT</sequence>
<evidence type="ECO:0000256" key="1">
    <source>
        <dbReference type="SAM" id="MobiDB-lite"/>
    </source>
</evidence>
<comment type="caution">
    <text evidence="4">The sequence shown here is derived from an EMBL/GenBank/DDBJ whole genome shotgun (WGS) entry which is preliminary data.</text>
</comment>
<evidence type="ECO:0000259" key="3">
    <source>
        <dbReference type="Pfam" id="PF11800"/>
    </source>
</evidence>
<dbReference type="Pfam" id="PF11800">
    <property type="entry name" value="RP-C_C"/>
    <property type="match status" value="1"/>
</dbReference>
<feature type="region of interest" description="Disordered" evidence="1">
    <location>
        <begin position="292"/>
        <end position="320"/>
    </location>
</feature>
<feature type="domain" description="Plasmid replication protein C N-terminal" evidence="2">
    <location>
        <begin position="35"/>
        <end position="185"/>
    </location>
</feature>
<evidence type="ECO:0000259" key="2">
    <source>
        <dbReference type="Pfam" id="PF03428"/>
    </source>
</evidence>
<reference evidence="4 5" key="1">
    <citation type="submission" date="2006-05" db="EMBL/GenBank/DDBJ databases">
        <authorList>
            <person name="King G."/>
            <person name="Ferriera S."/>
            <person name="Johnson J."/>
            <person name="Kravitz S."/>
            <person name="Beeson K."/>
            <person name="Sutton G."/>
            <person name="Rogers Y.-H."/>
            <person name="Friedman R."/>
            <person name="Frazier M."/>
            <person name="Venter J.C."/>
        </authorList>
    </citation>
    <scope>NUCLEOTIDE SEQUENCE [LARGE SCALE GENOMIC DNA]</scope>
    <source>
        <strain evidence="5">ATCC 25650 / DSM 13394 / JCM 20685 / NBRC 16684 / NCIMB 2208 / IAM 12614 / B1</strain>
    </source>
</reference>
<evidence type="ECO:0000313" key="4">
    <source>
        <dbReference type="EMBL" id="EAV41056.1"/>
    </source>
</evidence>
<evidence type="ECO:0000313" key="5">
    <source>
        <dbReference type="Proteomes" id="UP000004848"/>
    </source>
</evidence>
<dbReference type="Pfam" id="PF03428">
    <property type="entry name" value="RP-C"/>
    <property type="match status" value="1"/>
</dbReference>
<feature type="compositionally biased region" description="Basic and acidic residues" evidence="1">
    <location>
        <begin position="298"/>
        <end position="308"/>
    </location>
</feature>
<dbReference type="EMBL" id="AAUW01000024">
    <property type="protein sequence ID" value="EAV41056.1"/>
    <property type="molecule type" value="Genomic_DNA"/>
</dbReference>
<name>A0P1Y0_ROSAI</name>
<protein>
    <submittedName>
        <fullName evidence="4">Transposase and inactivated derivatives</fullName>
    </submittedName>
</protein>
<dbReference type="Proteomes" id="UP000004848">
    <property type="component" value="Unassembled WGS sequence"/>
</dbReference>
<gene>
    <name evidence="4" type="ORF">SIAM614_30041</name>
</gene>
<dbReference type="eggNOG" id="COG1414">
    <property type="taxonomic scope" value="Bacteria"/>
</dbReference>
<dbReference type="InterPro" id="IPR005090">
    <property type="entry name" value="RepC_N"/>
</dbReference>
<proteinExistence type="predicted"/>
<dbReference type="InterPro" id="IPR021760">
    <property type="entry name" value="RepC_C"/>
</dbReference>
<feature type="domain" description="Plasmid replication protein C C-terminal" evidence="3">
    <location>
        <begin position="345"/>
        <end position="438"/>
    </location>
</feature>
<accession>A0P1Y0</accession>
<organism evidence="4 5">
    <name type="scientific">Roseibium aggregatum (strain ATCC 25650 / DSM 13394 / JCM 20685 / NBRC 16684 / NCIMB 2208 / IAM 12614 / B1)</name>
    <name type="common">Stappia aggregata</name>
    <dbReference type="NCBI Taxonomy" id="384765"/>
    <lineage>
        <taxon>Bacteria</taxon>
        <taxon>Pseudomonadati</taxon>
        <taxon>Pseudomonadota</taxon>
        <taxon>Alphaproteobacteria</taxon>
        <taxon>Hyphomicrobiales</taxon>
        <taxon>Stappiaceae</taxon>
        <taxon>Roseibium</taxon>
    </lineage>
</organism>